<gene>
    <name evidence="3" type="ORF">GKO32_27955</name>
</gene>
<dbReference type="Pfam" id="PF25547">
    <property type="entry name" value="WXG100_2"/>
    <property type="match status" value="1"/>
</dbReference>
<feature type="region of interest" description="Disordered" evidence="1">
    <location>
        <begin position="472"/>
        <end position="495"/>
    </location>
</feature>
<dbReference type="Proteomes" id="UP000440096">
    <property type="component" value="Unassembled WGS sequence"/>
</dbReference>
<dbReference type="InterPro" id="IPR057746">
    <property type="entry name" value="CpnT-like_N"/>
</dbReference>
<name>A0A6N7Z884_9PSEU</name>
<sequence length="495" mass="52368">MTTAFQVQPAALVAHSQGTKEAAGHFGRLAQLLEQARVSDDCFGPLGELMAFKYFDGLQECQNLATQAQSFLEQVADNTVLAAQLYSGQDSATADALGQFEALADGGGAPGTLSEVNHAGDSARKSDFEQNAGYGSSWVSAAGDVARASSPPDVAIATVNARMEQLQLITSPGSAFLDNGLGFLISIVLSPLVELILEPAIGDPEQMRSTAQGWSQVADWLDGVGEHEKTRADATKQPWQGDAGDAFRTQLGEFSDGSKALADDVRGVQQILELAADLFDAFVEIVVDILQELVMGLIIEWLAALAASWITAGASVAAAEGATAAEVGVTGGRLGMKVKQLLGKLKPLIEKLEKILQKLRSGPLKKAVEKMENLRNGNFLQKRLADQIDKHPLGKILTKANPETLASKTGNKFAGRFGVDGEGADALTTNLAEAGLRAMGMSGTSSVGKATYRGAMENVPGLAVEQGVKYGYNKAQNPESEEDRRETEERGFTLE</sequence>
<reference evidence="3 4" key="1">
    <citation type="submission" date="2019-11" db="EMBL/GenBank/DDBJ databases">
        <title>Draft genome of Amycolatopsis RM579.</title>
        <authorList>
            <person name="Duangmal K."/>
            <person name="Mingma R."/>
        </authorList>
    </citation>
    <scope>NUCLEOTIDE SEQUENCE [LARGE SCALE GENOMIC DNA]</scope>
    <source>
        <strain evidence="3 4">RM579</strain>
    </source>
</reference>
<dbReference type="OrthoDB" id="3593276at2"/>
<keyword evidence="4" id="KW-1185">Reference proteome</keyword>
<accession>A0A6N7Z884</accession>
<evidence type="ECO:0000259" key="2">
    <source>
        <dbReference type="Pfam" id="PF25547"/>
    </source>
</evidence>
<dbReference type="AlphaFoldDB" id="A0A6N7Z884"/>
<dbReference type="RefSeq" id="WP_154759896.1">
    <property type="nucleotide sequence ID" value="NZ_WMBA01000054.1"/>
</dbReference>
<dbReference type="InterPro" id="IPR036689">
    <property type="entry name" value="ESAT-6-like_sf"/>
</dbReference>
<feature type="compositionally biased region" description="Basic and acidic residues" evidence="1">
    <location>
        <begin position="482"/>
        <end position="495"/>
    </location>
</feature>
<dbReference type="SUPFAM" id="SSF140453">
    <property type="entry name" value="EsxAB dimer-like"/>
    <property type="match status" value="1"/>
</dbReference>
<evidence type="ECO:0000313" key="4">
    <source>
        <dbReference type="Proteomes" id="UP000440096"/>
    </source>
</evidence>
<comment type="caution">
    <text evidence="3">The sequence shown here is derived from an EMBL/GenBank/DDBJ whole genome shotgun (WGS) entry which is preliminary data.</text>
</comment>
<protein>
    <submittedName>
        <fullName evidence="3">WXG100 family type VII secretion target</fullName>
    </submittedName>
</protein>
<evidence type="ECO:0000256" key="1">
    <source>
        <dbReference type="SAM" id="MobiDB-lite"/>
    </source>
</evidence>
<organism evidence="3 4">
    <name type="scientific">Amycolatopsis pithecellobii</name>
    <dbReference type="NCBI Taxonomy" id="664692"/>
    <lineage>
        <taxon>Bacteria</taxon>
        <taxon>Bacillati</taxon>
        <taxon>Actinomycetota</taxon>
        <taxon>Actinomycetes</taxon>
        <taxon>Pseudonocardiales</taxon>
        <taxon>Pseudonocardiaceae</taxon>
        <taxon>Amycolatopsis</taxon>
    </lineage>
</organism>
<evidence type="ECO:0000313" key="3">
    <source>
        <dbReference type="EMBL" id="MTD57784.1"/>
    </source>
</evidence>
<dbReference type="EMBL" id="WMBA01000054">
    <property type="protein sequence ID" value="MTD57784.1"/>
    <property type="molecule type" value="Genomic_DNA"/>
</dbReference>
<dbReference type="Gene3D" id="1.10.287.1060">
    <property type="entry name" value="ESAT-6-like"/>
    <property type="match status" value="1"/>
</dbReference>
<feature type="domain" description="Outer membrane channel protein CpnT-like N-terminal" evidence="2">
    <location>
        <begin position="202"/>
        <end position="323"/>
    </location>
</feature>
<proteinExistence type="predicted"/>